<accession>A0A1D9P5P0</accession>
<protein>
    <submittedName>
        <fullName evidence="1">Uncharacterized protein</fullName>
    </submittedName>
</protein>
<organism evidence="1 2">
    <name type="scientific">Butyrivibrio hungatei</name>
    <dbReference type="NCBI Taxonomy" id="185008"/>
    <lineage>
        <taxon>Bacteria</taxon>
        <taxon>Bacillati</taxon>
        <taxon>Bacillota</taxon>
        <taxon>Clostridia</taxon>
        <taxon>Lachnospirales</taxon>
        <taxon>Lachnospiraceae</taxon>
        <taxon>Butyrivibrio</taxon>
    </lineage>
</organism>
<dbReference type="Proteomes" id="UP000179284">
    <property type="component" value="Plasmid pNP144"/>
</dbReference>
<name>A0A1D9P5P0_9FIRM</name>
<keyword evidence="2" id="KW-1185">Reference proteome</keyword>
<keyword evidence="1" id="KW-0614">Plasmid</keyword>
<reference evidence="2" key="1">
    <citation type="submission" date="2016-10" db="EMBL/GenBank/DDBJ databases">
        <title>The complete genome sequence of the rumen bacterium Butyrivibrio hungatei MB2003.</title>
        <authorList>
            <person name="Palevich N."/>
            <person name="Kelly W.J."/>
            <person name="Leahy S.C."/>
            <person name="Altermann E."/>
            <person name="Rakonjac J."/>
            <person name="Attwood G.T."/>
        </authorList>
    </citation>
    <scope>NUCLEOTIDE SEQUENCE [LARGE SCALE GENOMIC DNA]</scope>
    <source>
        <strain evidence="2">MB2003</strain>
        <plasmid evidence="2">Plasmid pnp144</plasmid>
    </source>
</reference>
<dbReference type="KEGG" id="bhu:bhn_II099"/>
<dbReference type="RefSeq" id="WP_071177659.1">
    <property type="nucleotide sequence ID" value="NZ_CP017832.1"/>
</dbReference>
<proteinExistence type="predicted"/>
<dbReference type="EMBL" id="CP017832">
    <property type="protein sequence ID" value="AOZ97898.1"/>
    <property type="molecule type" value="Genomic_DNA"/>
</dbReference>
<dbReference type="AlphaFoldDB" id="A0A1D9P5P0"/>
<evidence type="ECO:0000313" key="1">
    <source>
        <dbReference type="EMBL" id="AOZ97898.1"/>
    </source>
</evidence>
<evidence type="ECO:0000313" key="2">
    <source>
        <dbReference type="Proteomes" id="UP000179284"/>
    </source>
</evidence>
<gene>
    <name evidence="1" type="ORF">bhn_II099</name>
</gene>
<geneLocation type="plasmid" evidence="2">
    <name>pnp144</name>
</geneLocation>
<dbReference type="OrthoDB" id="9939041at2"/>
<sequence length="84" mass="9850">MKVYIYKQFCDGNAYGEEIIDVYANKDDAMKALKEDVESNYDAKWEDIPEKVELGEDDTFEKDYVSISNGDNTSFWFIEEKEII</sequence>